<dbReference type="AlphaFoldDB" id="A0A2K8NTG7"/>
<evidence type="ECO:0000256" key="1">
    <source>
        <dbReference type="ARBA" id="ARBA00004370"/>
    </source>
</evidence>
<evidence type="ECO:0000256" key="8">
    <source>
        <dbReference type="SAM" id="MobiDB-lite"/>
    </source>
</evidence>
<dbReference type="OrthoDB" id="401222at2"/>
<dbReference type="NCBIfam" id="TIGR00964">
    <property type="entry name" value="secE_bact"/>
    <property type="match status" value="1"/>
</dbReference>
<dbReference type="KEGG" id="elj:ELUMI_v1c01280"/>
<proteinExistence type="predicted"/>
<reference evidence="10 11" key="1">
    <citation type="submission" date="2017-11" db="EMBL/GenBank/DDBJ databases">
        <title>Genome sequence of Entomoplasma luminosum PIMN-1 (ATCC 49195).</title>
        <authorList>
            <person name="Lo W.-S."/>
            <person name="Gasparich G.E."/>
            <person name="Kuo C.-H."/>
        </authorList>
    </citation>
    <scope>NUCLEOTIDE SEQUENCE [LARGE SCALE GENOMIC DNA]</scope>
    <source>
        <strain evidence="10 11">PIMN-1</strain>
    </source>
</reference>
<evidence type="ECO:0000256" key="7">
    <source>
        <dbReference type="ARBA" id="ARBA00023136"/>
    </source>
</evidence>
<evidence type="ECO:0000313" key="10">
    <source>
        <dbReference type="EMBL" id="ATZ16856.1"/>
    </source>
</evidence>
<dbReference type="InterPro" id="IPR001901">
    <property type="entry name" value="Translocase_SecE/Sec61-g"/>
</dbReference>
<evidence type="ECO:0000256" key="3">
    <source>
        <dbReference type="ARBA" id="ARBA00022692"/>
    </source>
</evidence>
<keyword evidence="5 9" id="KW-1133">Transmembrane helix</keyword>
<protein>
    <submittedName>
        <fullName evidence="10">Preprotein translocase subunit SecE</fullName>
    </submittedName>
</protein>
<dbReference type="EMBL" id="CP024963">
    <property type="protein sequence ID" value="ATZ16856.1"/>
    <property type="molecule type" value="Genomic_DNA"/>
</dbReference>
<dbReference type="RefSeq" id="WP_025734404.1">
    <property type="nucleotide sequence ID" value="NZ_CP024963.1"/>
</dbReference>
<evidence type="ECO:0000256" key="9">
    <source>
        <dbReference type="SAM" id="Phobius"/>
    </source>
</evidence>
<dbReference type="Proteomes" id="UP000232063">
    <property type="component" value="Chromosome"/>
</dbReference>
<evidence type="ECO:0000256" key="5">
    <source>
        <dbReference type="ARBA" id="ARBA00022989"/>
    </source>
</evidence>
<sequence length="131" mass="15293">MFKKLFDKLFNKKLKAEKKQADPTLEPGVENQVEQLEQSKEPKNLKELKKETNRKIKVKKTKDPKDKIDLKLATKEFPVKLVKEVNKIKWSTSKNLTNKYVTVIIFMVITAAMFFLIDLGLQQLFVLIKVT</sequence>
<gene>
    <name evidence="10" type="ORF">ELUMI_v1c01280</name>
</gene>
<keyword evidence="2" id="KW-0813">Transport</keyword>
<evidence type="ECO:0000256" key="2">
    <source>
        <dbReference type="ARBA" id="ARBA00022448"/>
    </source>
</evidence>
<evidence type="ECO:0000256" key="6">
    <source>
        <dbReference type="ARBA" id="ARBA00023010"/>
    </source>
</evidence>
<keyword evidence="7 9" id="KW-0472">Membrane</keyword>
<feature type="transmembrane region" description="Helical" evidence="9">
    <location>
        <begin position="100"/>
        <end position="117"/>
    </location>
</feature>
<evidence type="ECO:0000313" key="11">
    <source>
        <dbReference type="Proteomes" id="UP000232063"/>
    </source>
</evidence>
<dbReference type="GO" id="GO:0006605">
    <property type="term" value="P:protein targeting"/>
    <property type="evidence" value="ECO:0007669"/>
    <property type="project" value="InterPro"/>
</dbReference>
<dbReference type="GO" id="GO:0008320">
    <property type="term" value="F:protein transmembrane transporter activity"/>
    <property type="evidence" value="ECO:0007669"/>
    <property type="project" value="InterPro"/>
</dbReference>
<dbReference type="GO" id="GO:0009306">
    <property type="term" value="P:protein secretion"/>
    <property type="evidence" value="ECO:0007669"/>
    <property type="project" value="InterPro"/>
</dbReference>
<keyword evidence="6" id="KW-0811">Translocation</keyword>
<keyword evidence="3 9" id="KW-0812">Transmembrane</keyword>
<comment type="subcellular location">
    <subcellularLocation>
        <location evidence="1">Membrane</location>
    </subcellularLocation>
</comment>
<organism evidence="10 11">
    <name type="scientific">Williamsoniiplasma luminosum</name>
    <dbReference type="NCBI Taxonomy" id="214888"/>
    <lineage>
        <taxon>Bacteria</taxon>
        <taxon>Bacillati</taxon>
        <taxon>Mycoplasmatota</taxon>
        <taxon>Mollicutes</taxon>
        <taxon>Entomoplasmatales</taxon>
        <taxon>Williamsoniiplasma</taxon>
    </lineage>
</organism>
<accession>A0A2K8NTG7</accession>
<name>A0A2K8NTG7_9MOLU</name>
<dbReference type="InterPro" id="IPR005807">
    <property type="entry name" value="SecE_bac"/>
</dbReference>
<evidence type="ECO:0000256" key="4">
    <source>
        <dbReference type="ARBA" id="ARBA00022927"/>
    </source>
</evidence>
<keyword evidence="4" id="KW-0653">Protein transport</keyword>
<dbReference type="Gene3D" id="1.20.5.1030">
    <property type="entry name" value="Preprotein translocase secy subunit"/>
    <property type="match status" value="1"/>
</dbReference>
<dbReference type="Pfam" id="PF00584">
    <property type="entry name" value="SecE"/>
    <property type="match status" value="1"/>
</dbReference>
<feature type="compositionally biased region" description="Basic and acidic residues" evidence="8">
    <location>
        <begin position="37"/>
        <end position="51"/>
    </location>
</feature>
<dbReference type="GO" id="GO:0016020">
    <property type="term" value="C:membrane"/>
    <property type="evidence" value="ECO:0007669"/>
    <property type="project" value="UniProtKB-SubCell"/>
</dbReference>
<keyword evidence="11" id="KW-1185">Reference proteome</keyword>
<dbReference type="GO" id="GO:0006886">
    <property type="term" value="P:intracellular protein transport"/>
    <property type="evidence" value="ECO:0007669"/>
    <property type="project" value="InterPro"/>
</dbReference>
<feature type="region of interest" description="Disordered" evidence="8">
    <location>
        <begin position="18"/>
        <end position="51"/>
    </location>
</feature>
<dbReference type="InterPro" id="IPR038379">
    <property type="entry name" value="SecE_sf"/>
</dbReference>